<organism evidence="1 2">
    <name type="scientific">Trichonephila clavipes</name>
    <name type="common">Golden silk orbweaver</name>
    <name type="synonym">Nephila clavipes</name>
    <dbReference type="NCBI Taxonomy" id="2585209"/>
    <lineage>
        <taxon>Eukaryota</taxon>
        <taxon>Metazoa</taxon>
        <taxon>Ecdysozoa</taxon>
        <taxon>Arthropoda</taxon>
        <taxon>Chelicerata</taxon>
        <taxon>Arachnida</taxon>
        <taxon>Araneae</taxon>
        <taxon>Araneomorphae</taxon>
        <taxon>Entelegynae</taxon>
        <taxon>Araneoidea</taxon>
        <taxon>Nephilidae</taxon>
        <taxon>Trichonephila</taxon>
    </lineage>
</organism>
<gene>
    <name evidence="1" type="ORF">TNCV_3194631</name>
</gene>
<accession>A0A8X6RHN2</accession>
<name>A0A8X6RHN2_TRICX</name>
<comment type="caution">
    <text evidence="1">The sequence shown here is derived from an EMBL/GenBank/DDBJ whole genome shotgun (WGS) entry which is preliminary data.</text>
</comment>
<sequence>MASKRKHSTLTLKDKLEVLKRLDKSEGVTKLEGSDDETQCDKKDVVPHADGAAAFDLALRYLEQQPDTTPADVLFMRRWRNYASSKRLSSLHQKKITELM</sequence>
<evidence type="ECO:0008006" key="3">
    <source>
        <dbReference type="Google" id="ProtNLM"/>
    </source>
</evidence>
<protein>
    <recommendedName>
        <fullName evidence="3">HTH psq-type domain-containing protein</fullName>
    </recommendedName>
</protein>
<keyword evidence="2" id="KW-1185">Reference proteome</keyword>
<evidence type="ECO:0000313" key="2">
    <source>
        <dbReference type="Proteomes" id="UP000887159"/>
    </source>
</evidence>
<dbReference type="Proteomes" id="UP000887159">
    <property type="component" value="Unassembled WGS sequence"/>
</dbReference>
<dbReference type="AlphaFoldDB" id="A0A8X6RHN2"/>
<dbReference type="EMBL" id="BMAU01021103">
    <property type="protein sequence ID" value="GFX90645.1"/>
    <property type="molecule type" value="Genomic_DNA"/>
</dbReference>
<proteinExistence type="predicted"/>
<reference evidence="1" key="1">
    <citation type="submission" date="2020-08" db="EMBL/GenBank/DDBJ databases">
        <title>Multicomponent nature underlies the extraordinary mechanical properties of spider dragline silk.</title>
        <authorList>
            <person name="Kono N."/>
            <person name="Nakamura H."/>
            <person name="Mori M."/>
            <person name="Yoshida Y."/>
            <person name="Ohtoshi R."/>
            <person name="Malay A.D."/>
            <person name="Moran D.A.P."/>
            <person name="Tomita M."/>
            <person name="Numata K."/>
            <person name="Arakawa K."/>
        </authorList>
    </citation>
    <scope>NUCLEOTIDE SEQUENCE</scope>
</reference>
<evidence type="ECO:0000313" key="1">
    <source>
        <dbReference type="EMBL" id="GFX90645.1"/>
    </source>
</evidence>